<dbReference type="EMBL" id="OUUZ01000013">
    <property type="protein sequence ID" value="SPQ24658.1"/>
    <property type="molecule type" value="Genomic_DNA"/>
</dbReference>
<feature type="non-terminal residue" evidence="1">
    <location>
        <position position="245"/>
    </location>
</feature>
<gene>
    <name evidence="1" type="ORF">TT172_LOCUS7077</name>
</gene>
<proteinExistence type="predicted"/>
<reference evidence="1 2" key="1">
    <citation type="submission" date="2018-04" db="EMBL/GenBank/DDBJ databases">
        <authorList>
            <person name="Huttner S."/>
            <person name="Dainat J."/>
        </authorList>
    </citation>
    <scope>NUCLEOTIDE SEQUENCE [LARGE SCALE GENOMIC DNA]</scope>
</reference>
<evidence type="ECO:0000313" key="2">
    <source>
        <dbReference type="Proteomes" id="UP000289323"/>
    </source>
</evidence>
<evidence type="ECO:0000313" key="1">
    <source>
        <dbReference type="EMBL" id="SPQ24658.1"/>
    </source>
</evidence>
<dbReference type="AlphaFoldDB" id="A0A3S5CXH5"/>
<sequence>YVSGCLRMYVCTCTYRPVEDAAGVFLRRRGEERQYSSKPRNPTVLNRLMGTRNFCLAPTPSRLINIIRRNLRSRCRRRFSCRRRFRCRHRRRCRCCRSPIRRGVPIEAPIRPQHPGPVVVRPRAQIGVQVPVVLAQPVRDIVPPRLDLGRLVSLGILDPLERRLLVLLVQTLAGGQQPLAGLGVVELVVLALHRLDVLVRPVLLAVEFLGDVLDRDELLHVLDVVGEVHFVGDHWVEPAADDLPD</sequence>
<dbReference type="Proteomes" id="UP000289323">
    <property type="component" value="Unassembled WGS sequence"/>
</dbReference>
<feature type="non-terminal residue" evidence="1">
    <location>
        <position position="1"/>
    </location>
</feature>
<protein>
    <submittedName>
        <fullName evidence="1">Dd02faec-f324-454a-832c-4044bbb1a463</fullName>
    </submittedName>
</protein>
<name>A0A3S5CXH5_9PEZI</name>
<organism evidence="1 2">
    <name type="scientific">Thermothielavioides terrestris</name>
    <dbReference type="NCBI Taxonomy" id="2587410"/>
    <lineage>
        <taxon>Eukaryota</taxon>
        <taxon>Fungi</taxon>
        <taxon>Dikarya</taxon>
        <taxon>Ascomycota</taxon>
        <taxon>Pezizomycotina</taxon>
        <taxon>Sordariomycetes</taxon>
        <taxon>Sordariomycetidae</taxon>
        <taxon>Sordariales</taxon>
        <taxon>Chaetomiaceae</taxon>
        <taxon>Thermothielavioides</taxon>
    </lineage>
</organism>
<accession>A0A3S5CXH5</accession>